<dbReference type="KEGG" id="ssl:SS1G_09071"/>
<protein>
    <submittedName>
        <fullName evidence="1">Uncharacterized protein</fullName>
    </submittedName>
</protein>
<keyword evidence="2" id="KW-1185">Reference proteome</keyword>
<organism evidence="1 2">
    <name type="scientific">Sclerotinia sclerotiorum (strain ATCC 18683 / 1980 / Ss-1)</name>
    <name type="common">White mold</name>
    <name type="synonym">Whetzelinia sclerotiorum</name>
    <dbReference type="NCBI Taxonomy" id="665079"/>
    <lineage>
        <taxon>Eukaryota</taxon>
        <taxon>Fungi</taxon>
        <taxon>Dikarya</taxon>
        <taxon>Ascomycota</taxon>
        <taxon>Pezizomycotina</taxon>
        <taxon>Leotiomycetes</taxon>
        <taxon>Helotiales</taxon>
        <taxon>Sclerotiniaceae</taxon>
        <taxon>Sclerotinia</taxon>
    </lineage>
</organism>
<dbReference type="GeneID" id="5486246"/>
<gene>
    <name evidence="1" type="ORF">SS1G_09071</name>
</gene>
<dbReference type="EMBL" id="CH476632">
    <property type="protein sequence ID" value="EDN93205.1"/>
    <property type="molecule type" value="Genomic_DNA"/>
</dbReference>
<proteinExistence type="predicted"/>
<evidence type="ECO:0000313" key="1">
    <source>
        <dbReference type="EMBL" id="EDN93205.1"/>
    </source>
</evidence>
<dbReference type="Proteomes" id="UP000001312">
    <property type="component" value="Unassembled WGS sequence"/>
</dbReference>
<accession>A7EUR3</accession>
<evidence type="ECO:0000313" key="2">
    <source>
        <dbReference type="Proteomes" id="UP000001312"/>
    </source>
</evidence>
<dbReference type="InParanoid" id="A7EUR3"/>
<name>A7EUR3_SCLS1</name>
<reference evidence="2" key="1">
    <citation type="journal article" date="2011" name="PLoS Genet.">
        <title>Genomic analysis of the necrotrophic fungal pathogens Sclerotinia sclerotiorum and Botrytis cinerea.</title>
        <authorList>
            <person name="Amselem J."/>
            <person name="Cuomo C.A."/>
            <person name="van Kan J.A."/>
            <person name="Viaud M."/>
            <person name="Benito E.P."/>
            <person name="Couloux A."/>
            <person name="Coutinho P.M."/>
            <person name="de Vries R.P."/>
            <person name="Dyer P.S."/>
            <person name="Fillinger S."/>
            <person name="Fournier E."/>
            <person name="Gout L."/>
            <person name="Hahn M."/>
            <person name="Kohn L."/>
            <person name="Lapalu N."/>
            <person name="Plummer K.M."/>
            <person name="Pradier J.M."/>
            <person name="Quevillon E."/>
            <person name="Sharon A."/>
            <person name="Simon A."/>
            <person name="ten Have A."/>
            <person name="Tudzynski B."/>
            <person name="Tudzynski P."/>
            <person name="Wincker P."/>
            <person name="Andrew M."/>
            <person name="Anthouard V."/>
            <person name="Beever R.E."/>
            <person name="Beffa R."/>
            <person name="Benoit I."/>
            <person name="Bouzid O."/>
            <person name="Brault B."/>
            <person name="Chen Z."/>
            <person name="Choquer M."/>
            <person name="Collemare J."/>
            <person name="Cotton P."/>
            <person name="Danchin E.G."/>
            <person name="Da Silva C."/>
            <person name="Gautier A."/>
            <person name="Giraud C."/>
            <person name="Giraud T."/>
            <person name="Gonzalez C."/>
            <person name="Grossetete S."/>
            <person name="Guldener U."/>
            <person name="Henrissat B."/>
            <person name="Howlett B.J."/>
            <person name="Kodira C."/>
            <person name="Kretschmer M."/>
            <person name="Lappartient A."/>
            <person name="Leroch M."/>
            <person name="Levis C."/>
            <person name="Mauceli E."/>
            <person name="Neuveglise C."/>
            <person name="Oeser B."/>
            <person name="Pearson M."/>
            <person name="Poulain J."/>
            <person name="Poussereau N."/>
            <person name="Quesneville H."/>
            <person name="Rascle C."/>
            <person name="Schumacher J."/>
            <person name="Segurens B."/>
            <person name="Sexton A."/>
            <person name="Silva E."/>
            <person name="Sirven C."/>
            <person name="Soanes D.M."/>
            <person name="Talbot N.J."/>
            <person name="Templeton M."/>
            <person name="Yandava C."/>
            <person name="Yarden O."/>
            <person name="Zeng Q."/>
            <person name="Rollins J.A."/>
            <person name="Lebrun M.H."/>
            <person name="Dickman M."/>
        </authorList>
    </citation>
    <scope>NUCLEOTIDE SEQUENCE [LARGE SCALE GENOMIC DNA]</scope>
    <source>
        <strain evidence="2">ATCC 18683 / 1980 / Ss-1</strain>
    </source>
</reference>
<sequence>MSGMRISEAQCPSIAAGFLDYLVSFRVIIASQAFNYRTSLYGATPFFNLHVSIRNKVCYRPSPRFAAHLEHQSSNSNIQSVPPPLPTALRSSFYMRTHHISSYSYCSHPPKDTPHSSIYGGFRRFSLDRVFEFRYSPDYSIYLATDGFVLESSTTTLKLSYSPEGIFFPSVDGSRSSSLSSNFHCLLFDQSNSSIDGDVQFKPASSIFFPTK</sequence>
<dbReference type="AlphaFoldDB" id="A7EUR3"/>
<dbReference type="RefSeq" id="XP_001590306.1">
    <property type="nucleotide sequence ID" value="XM_001590256.1"/>
</dbReference>